<organism evidence="1 2">
    <name type="scientific">Pseudovirgaria hyperparasitica</name>
    <dbReference type="NCBI Taxonomy" id="470096"/>
    <lineage>
        <taxon>Eukaryota</taxon>
        <taxon>Fungi</taxon>
        <taxon>Dikarya</taxon>
        <taxon>Ascomycota</taxon>
        <taxon>Pezizomycotina</taxon>
        <taxon>Dothideomycetes</taxon>
        <taxon>Dothideomycetes incertae sedis</taxon>
        <taxon>Acrospermales</taxon>
        <taxon>Acrospermaceae</taxon>
        <taxon>Pseudovirgaria</taxon>
    </lineage>
</organism>
<reference evidence="1" key="1">
    <citation type="journal article" date="2020" name="Stud. Mycol.">
        <title>101 Dothideomycetes genomes: a test case for predicting lifestyles and emergence of pathogens.</title>
        <authorList>
            <person name="Haridas S."/>
            <person name="Albert R."/>
            <person name="Binder M."/>
            <person name="Bloem J."/>
            <person name="Labutti K."/>
            <person name="Salamov A."/>
            <person name="Andreopoulos B."/>
            <person name="Baker S."/>
            <person name="Barry K."/>
            <person name="Bills G."/>
            <person name="Bluhm B."/>
            <person name="Cannon C."/>
            <person name="Castanera R."/>
            <person name="Culley D."/>
            <person name="Daum C."/>
            <person name="Ezra D."/>
            <person name="Gonzalez J."/>
            <person name="Henrissat B."/>
            <person name="Kuo A."/>
            <person name="Liang C."/>
            <person name="Lipzen A."/>
            <person name="Lutzoni F."/>
            <person name="Magnuson J."/>
            <person name="Mondo S."/>
            <person name="Nolan M."/>
            <person name="Ohm R."/>
            <person name="Pangilinan J."/>
            <person name="Park H.-J."/>
            <person name="Ramirez L."/>
            <person name="Alfaro M."/>
            <person name="Sun H."/>
            <person name="Tritt A."/>
            <person name="Yoshinaga Y."/>
            <person name="Zwiers L.-H."/>
            <person name="Turgeon B."/>
            <person name="Goodwin S."/>
            <person name="Spatafora J."/>
            <person name="Crous P."/>
            <person name="Grigoriev I."/>
        </authorList>
    </citation>
    <scope>NUCLEOTIDE SEQUENCE</scope>
    <source>
        <strain evidence="1">CBS 121739</strain>
    </source>
</reference>
<dbReference type="AlphaFoldDB" id="A0A6A6WA45"/>
<name>A0A6A6WA45_9PEZI</name>
<evidence type="ECO:0000313" key="1">
    <source>
        <dbReference type="EMBL" id="KAF2759039.1"/>
    </source>
</evidence>
<dbReference type="Proteomes" id="UP000799437">
    <property type="component" value="Unassembled WGS sequence"/>
</dbReference>
<proteinExistence type="predicted"/>
<gene>
    <name evidence="1" type="ORF">EJ05DRAFT_537401</name>
</gene>
<accession>A0A6A6WA45</accession>
<protein>
    <submittedName>
        <fullName evidence="1">Uncharacterized protein</fullName>
    </submittedName>
</protein>
<dbReference type="OrthoDB" id="3016366at2759"/>
<dbReference type="EMBL" id="ML996570">
    <property type="protein sequence ID" value="KAF2759039.1"/>
    <property type="molecule type" value="Genomic_DNA"/>
</dbReference>
<dbReference type="RefSeq" id="XP_033601490.1">
    <property type="nucleotide sequence ID" value="XM_033749383.1"/>
</dbReference>
<keyword evidence="2" id="KW-1185">Reference proteome</keyword>
<sequence length="164" mass="18587">MALSDLQSNGIYVILFLRDDQPDPDNFHWGLYHHHNADSGGWKYHIKGRTGYWHADHGHTKGVFKSFLLIGLFHICTIPPGWEAHVDAVMRQYDGVLNNNPATSCSAWLFWVLAQLQKPVNGYRILSADLGYLEREIKDFGNMHSRSAVANNQPRPIGRSVYAG</sequence>
<dbReference type="GeneID" id="54490437"/>
<evidence type="ECO:0000313" key="2">
    <source>
        <dbReference type="Proteomes" id="UP000799437"/>
    </source>
</evidence>